<reference evidence="4 5" key="1">
    <citation type="journal article" date="2015" name="Genome Announc.">
        <title>Expanding the biotechnology potential of lactobacilli through comparative genomics of 213 strains and associated genera.</title>
        <authorList>
            <person name="Sun Z."/>
            <person name="Harris H.M."/>
            <person name="McCann A."/>
            <person name="Guo C."/>
            <person name="Argimon S."/>
            <person name="Zhang W."/>
            <person name="Yang X."/>
            <person name="Jeffery I.B."/>
            <person name="Cooney J.C."/>
            <person name="Kagawa T.F."/>
            <person name="Liu W."/>
            <person name="Song Y."/>
            <person name="Salvetti E."/>
            <person name="Wrobel A."/>
            <person name="Rasinkangas P."/>
            <person name="Parkhill J."/>
            <person name="Rea M.C."/>
            <person name="O'Sullivan O."/>
            <person name="Ritari J."/>
            <person name="Douillard F.P."/>
            <person name="Paul Ross R."/>
            <person name="Yang R."/>
            <person name="Briner A.E."/>
            <person name="Felis G.E."/>
            <person name="de Vos W.M."/>
            <person name="Barrangou R."/>
            <person name="Klaenhammer T.R."/>
            <person name="Caufield P.W."/>
            <person name="Cui Y."/>
            <person name="Zhang H."/>
            <person name="O'Toole P.W."/>
        </authorList>
    </citation>
    <scope>NUCLEOTIDE SEQUENCE [LARGE SCALE GENOMIC DNA]</scope>
    <source>
        <strain evidence="4 5">DSM 12744</strain>
    </source>
</reference>
<dbReference type="Proteomes" id="UP000051330">
    <property type="component" value="Unassembled WGS sequence"/>
</dbReference>
<dbReference type="AlphaFoldDB" id="A0A0R1MSD7"/>
<keyword evidence="1 4" id="KW-0808">Transferase</keyword>
<organism evidence="4 5">
    <name type="scientific">Schleiferilactobacillus perolens DSM 12744</name>
    <dbReference type="NCBI Taxonomy" id="1423792"/>
    <lineage>
        <taxon>Bacteria</taxon>
        <taxon>Bacillati</taxon>
        <taxon>Bacillota</taxon>
        <taxon>Bacilli</taxon>
        <taxon>Lactobacillales</taxon>
        <taxon>Lactobacillaceae</taxon>
        <taxon>Schleiferilactobacillus</taxon>
    </lineage>
</organism>
<dbReference type="InterPro" id="IPR058592">
    <property type="entry name" value="Gtf3_C"/>
</dbReference>
<accession>A0A0R1MSD7</accession>
<dbReference type="STRING" id="1423792.FD09_GL000942"/>
<dbReference type="EMBL" id="AZEC01000014">
    <property type="protein sequence ID" value="KRL10796.1"/>
    <property type="molecule type" value="Genomic_DNA"/>
</dbReference>
<gene>
    <name evidence="4" type="ORF">FD09_GL000942</name>
</gene>
<dbReference type="Pfam" id="PF26337">
    <property type="entry name" value="Gtf3_C"/>
    <property type="match status" value="1"/>
</dbReference>
<evidence type="ECO:0000313" key="5">
    <source>
        <dbReference type="Proteomes" id="UP000051330"/>
    </source>
</evidence>
<evidence type="ECO:0000259" key="2">
    <source>
        <dbReference type="Pfam" id="PF26334"/>
    </source>
</evidence>
<dbReference type="Pfam" id="PF26334">
    <property type="entry name" value="Gtf3_N"/>
    <property type="match status" value="1"/>
</dbReference>
<dbReference type="PIRSF" id="PIRSF007023">
    <property type="entry name" value="UDP-Galf_transf"/>
    <property type="match status" value="1"/>
</dbReference>
<proteinExistence type="predicted"/>
<sequence>MTLRKWITRIIQGTSVDATAQAKDDIADIGEKNGYSPLHIFRYDSAYESNQAIQSRIDGITAAVAQGDLIVYQYPALISPRFDRFFLDQMHRRGAKVVLLIHDVELLRGTNSGVSIDEIPYFNDADVLIIHNPTMGRKLQELGVKTPMVSQYLLDYLDDHHDWRRLFTAPAEFTKTLVLSGNLFKSMYLTDWNQETPITVFGIADDNIKNRLNDNPQVDYRGSFWRDDLINKLPKAFGLAWDSDSNMGNYGSYTRFNHPHKLSLYLSHGMPVIVWDQSAVAPFVKANHLGITISSLDEIDELIKNISDEQINDMLTHVNNMGVLLRDGYFTTRALIGAEQQTFYGDITFR</sequence>
<dbReference type="Gene3D" id="3.40.50.2000">
    <property type="entry name" value="Glycogen Phosphorylase B"/>
    <property type="match status" value="2"/>
</dbReference>
<dbReference type="GO" id="GO:0016740">
    <property type="term" value="F:transferase activity"/>
    <property type="evidence" value="ECO:0007669"/>
    <property type="project" value="UniProtKB-KW"/>
</dbReference>
<protein>
    <submittedName>
        <fullName evidence="4">Beta-1,6-galactofuranosyltransferase</fullName>
    </submittedName>
</protein>
<evidence type="ECO:0000256" key="1">
    <source>
        <dbReference type="ARBA" id="ARBA00022679"/>
    </source>
</evidence>
<evidence type="ECO:0000259" key="3">
    <source>
        <dbReference type="Pfam" id="PF26337"/>
    </source>
</evidence>
<feature type="domain" description="Glucosyltransferase 3-like N-terminal" evidence="2">
    <location>
        <begin position="5"/>
        <end position="151"/>
    </location>
</feature>
<name>A0A0R1MSD7_9LACO</name>
<keyword evidence="5" id="KW-1185">Reference proteome</keyword>
<comment type="caution">
    <text evidence="4">The sequence shown here is derived from an EMBL/GenBank/DDBJ whole genome shotgun (WGS) entry which is preliminary data.</text>
</comment>
<dbReference type="PATRIC" id="fig|1423792.3.peg.962"/>
<dbReference type="InterPro" id="IPR058591">
    <property type="entry name" value="Gtf3_N"/>
</dbReference>
<feature type="domain" description="Glucosyltransferase 3-like C-terminal" evidence="3">
    <location>
        <begin position="177"/>
        <end position="336"/>
    </location>
</feature>
<evidence type="ECO:0000313" key="4">
    <source>
        <dbReference type="EMBL" id="KRL10796.1"/>
    </source>
</evidence>